<reference evidence="5" key="1">
    <citation type="submission" date="2017-08" db="EMBL/GenBank/DDBJ databases">
        <authorList>
            <person name="Polle J.E."/>
            <person name="Barry K."/>
            <person name="Cushman J."/>
            <person name="Schmutz J."/>
            <person name="Tran D."/>
            <person name="Hathwaick L.T."/>
            <person name="Yim W.C."/>
            <person name="Jenkins J."/>
            <person name="Mckie-Krisberg Z.M."/>
            <person name="Prochnik S."/>
            <person name="Lindquist E."/>
            <person name="Dockter R.B."/>
            <person name="Adam C."/>
            <person name="Molina H."/>
            <person name="Bunkerborg J."/>
            <person name="Jin E."/>
            <person name="Buchheim M."/>
            <person name="Magnuson J."/>
        </authorList>
    </citation>
    <scope>NUCLEOTIDE SEQUENCE</scope>
    <source>
        <strain evidence="5">CCAP 19/18</strain>
    </source>
</reference>
<evidence type="ECO:0000313" key="6">
    <source>
        <dbReference type="Proteomes" id="UP000815325"/>
    </source>
</evidence>
<keyword evidence="3 4" id="KW-0472">Membrane</keyword>
<evidence type="ECO:0000313" key="5">
    <source>
        <dbReference type="EMBL" id="KAF5839708.1"/>
    </source>
</evidence>
<dbReference type="InterPro" id="IPR036640">
    <property type="entry name" value="ABC1_TM_sf"/>
</dbReference>
<keyword evidence="1 4" id="KW-0812">Transmembrane</keyword>
<keyword evidence="2 4" id="KW-1133">Transmembrane helix</keyword>
<dbReference type="EMBL" id="MU069535">
    <property type="protein sequence ID" value="KAF5839708.1"/>
    <property type="molecule type" value="Genomic_DNA"/>
</dbReference>
<organism evidence="5 6">
    <name type="scientific">Dunaliella salina</name>
    <name type="common">Green alga</name>
    <name type="synonym">Protococcus salinus</name>
    <dbReference type="NCBI Taxonomy" id="3046"/>
    <lineage>
        <taxon>Eukaryota</taxon>
        <taxon>Viridiplantae</taxon>
        <taxon>Chlorophyta</taxon>
        <taxon>core chlorophytes</taxon>
        <taxon>Chlorophyceae</taxon>
        <taxon>CS clade</taxon>
        <taxon>Chlamydomonadales</taxon>
        <taxon>Dunaliellaceae</taxon>
        <taxon>Dunaliella</taxon>
    </lineage>
</organism>
<accession>A0ABQ7GYL7</accession>
<sequence>MSGADAGEGSQWSRMLEALVVFQSAFACLLLLWAARTRRPLSLEQEDRLTPLRWSRVLTFFVLAVLQIGDVGFCIVHRDAAPWDTHRIGELAMLCTWMFHEALLCNLWSGMASLQLLPSSLLSLCLGITALVRDCLIALDDGHKGYDVERVVSIVVHAVALLLLLTHVVAELVVAQHVEILRSGDGESFLAPASKEKEKEKKQKLKAENAPKKTTRWNMVLSSFKYVLPQTKPLKLRLAGCFLLVALERCVNLAVPLLYKHMVDTLSKVRGLPWNTGWEAVFFLLAVPLLYKHMVDTLSKVYGLP</sequence>
<comment type="caution">
    <text evidence="5">The sequence shown here is derived from an EMBL/GenBank/DDBJ whole genome shotgun (WGS) entry which is preliminary data.</text>
</comment>
<dbReference type="Proteomes" id="UP000815325">
    <property type="component" value="Unassembled WGS sequence"/>
</dbReference>
<dbReference type="Gene3D" id="1.20.1560.10">
    <property type="entry name" value="ABC transporter type 1, transmembrane domain"/>
    <property type="match status" value="1"/>
</dbReference>
<feature type="transmembrane region" description="Helical" evidence="4">
    <location>
        <begin position="12"/>
        <end position="34"/>
    </location>
</feature>
<proteinExistence type="predicted"/>
<feature type="transmembrane region" description="Helical" evidence="4">
    <location>
        <begin position="54"/>
        <end position="76"/>
    </location>
</feature>
<feature type="transmembrane region" description="Helical" evidence="4">
    <location>
        <begin position="121"/>
        <end position="139"/>
    </location>
</feature>
<feature type="transmembrane region" description="Helical" evidence="4">
    <location>
        <begin position="151"/>
        <end position="170"/>
    </location>
</feature>
<keyword evidence="6" id="KW-1185">Reference proteome</keyword>
<evidence type="ECO:0000256" key="4">
    <source>
        <dbReference type="SAM" id="Phobius"/>
    </source>
</evidence>
<dbReference type="SUPFAM" id="SSF90123">
    <property type="entry name" value="ABC transporter transmembrane region"/>
    <property type="match status" value="1"/>
</dbReference>
<evidence type="ECO:0000256" key="3">
    <source>
        <dbReference type="ARBA" id="ARBA00023136"/>
    </source>
</evidence>
<gene>
    <name evidence="5" type="ORF">DUNSADRAFT_137</name>
</gene>
<evidence type="ECO:0000256" key="1">
    <source>
        <dbReference type="ARBA" id="ARBA00022692"/>
    </source>
</evidence>
<protein>
    <submittedName>
        <fullName evidence="5">Uncharacterized protein</fullName>
    </submittedName>
</protein>
<evidence type="ECO:0000256" key="2">
    <source>
        <dbReference type="ARBA" id="ARBA00022989"/>
    </source>
</evidence>
<name>A0ABQ7GYL7_DUNSA</name>